<gene>
    <name evidence="3" type="ORF">HCU01_15410</name>
    <name evidence="4" type="ORF">SAMN05660971_02129</name>
</gene>
<reference evidence="3 6" key="2">
    <citation type="submission" date="2019-07" db="EMBL/GenBank/DDBJ databases">
        <title>Whole genome shotgun sequence of Halomonas cupida NBRC 102219.</title>
        <authorList>
            <person name="Hosoyama A."/>
            <person name="Uohara A."/>
            <person name="Ohji S."/>
            <person name="Ichikawa N."/>
        </authorList>
    </citation>
    <scope>NUCLEOTIDE SEQUENCE [LARGE SCALE GENOMIC DNA]</scope>
    <source>
        <strain evidence="3 6">NBRC 102219</strain>
    </source>
</reference>
<sequence length="504" mass="53223">MDYVAELMRGFAVLMQPDILPYLIGGYLIGTFFGAVPGLTSMLAIALLLPLTYSLDVTAALVACAGIFMAGMCSGSITATTINIPGAPSSMMTAIEGYPMQQRGEGAKALGHAALASMIGGALGAVLLMVVAPLATDAALLIRTPGKFALIAFALIVIVISQRGAISKGLVATTLGVMVATVGIDVMQPVTRFTFGTAVLMQGIDIMPLVIGAFAISELLVQAENKSARTVEAADVKAAPIRRRDFIPPWSEVREIGFFRYVKCAVIGYAVGVLPGAGGSMAAFVAYAESMRSSKHPEKYGKGSVEGIAAAEGANNAMCSGAFVPMLSFGIPGDPTTAIVLGVLVINGLQPGPQFLDSQMALIAPMFMALFVSALILVPLTLYLLGPWFVRIVSIRRDILYASIAVIALVGCYVATYSMFQMGLALLFGVLAWLLRRHGYPVACLLLGFVLGPSLEEYCRRSLSISDGSPLIFLTSPDSLFFLALTGVFYYFMVIRKPQARQHA</sequence>
<dbReference type="RefSeq" id="WP_073435180.1">
    <property type="nucleotide sequence ID" value="NZ_BJXU01000052.1"/>
</dbReference>
<dbReference type="PANTHER" id="PTHR35342:SF5">
    <property type="entry name" value="TRICARBOXYLIC TRANSPORT PROTEIN"/>
    <property type="match status" value="1"/>
</dbReference>
<dbReference type="EMBL" id="FRCA01000005">
    <property type="protein sequence ID" value="SHM09428.1"/>
    <property type="molecule type" value="Genomic_DNA"/>
</dbReference>
<dbReference type="AlphaFoldDB" id="A0A1M7G036"/>
<feature type="transmembrane region" description="Helical" evidence="1">
    <location>
        <begin position="264"/>
        <end position="288"/>
    </location>
</feature>
<feature type="domain" description="DUF112" evidence="2">
    <location>
        <begin position="22"/>
        <end position="447"/>
    </location>
</feature>
<evidence type="ECO:0000313" key="4">
    <source>
        <dbReference type="EMBL" id="SHM09428.1"/>
    </source>
</evidence>
<keyword evidence="1" id="KW-0812">Transmembrane</keyword>
<dbReference type="Proteomes" id="UP000321726">
    <property type="component" value="Unassembled WGS sequence"/>
</dbReference>
<feature type="transmembrane region" description="Helical" evidence="1">
    <location>
        <begin position="398"/>
        <end position="420"/>
    </location>
</feature>
<dbReference type="STRING" id="44933.SAMN05660971_02129"/>
<feature type="transmembrane region" description="Helical" evidence="1">
    <location>
        <begin position="138"/>
        <end position="160"/>
    </location>
</feature>
<dbReference type="Pfam" id="PF01970">
    <property type="entry name" value="TctA"/>
    <property type="match status" value="1"/>
</dbReference>
<keyword evidence="6" id="KW-1185">Reference proteome</keyword>
<dbReference type="PANTHER" id="PTHR35342">
    <property type="entry name" value="TRICARBOXYLIC TRANSPORT PROTEIN"/>
    <property type="match status" value="1"/>
</dbReference>
<feature type="transmembrane region" description="Helical" evidence="1">
    <location>
        <begin position="199"/>
        <end position="221"/>
    </location>
</feature>
<evidence type="ECO:0000313" key="5">
    <source>
        <dbReference type="Proteomes" id="UP000184123"/>
    </source>
</evidence>
<feature type="transmembrane region" description="Helical" evidence="1">
    <location>
        <begin position="20"/>
        <end position="53"/>
    </location>
</feature>
<evidence type="ECO:0000313" key="3">
    <source>
        <dbReference type="EMBL" id="GEN23592.1"/>
    </source>
</evidence>
<dbReference type="EMBL" id="BJXU01000052">
    <property type="protein sequence ID" value="GEN23592.1"/>
    <property type="molecule type" value="Genomic_DNA"/>
</dbReference>
<feature type="transmembrane region" description="Helical" evidence="1">
    <location>
        <begin position="169"/>
        <end position="187"/>
    </location>
</feature>
<feature type="transmembrane region" description="Helical" evidence="1">
    <location>
        <begin position="362"/>
        <end position="386"/>
    </location>
</feature>
<evidence type="ECO:0000256" key="1">
    <source>
        <dbReference type="SAM" id="Phobius"/>
    </source>
</evidence>
<proteinExistence type="predicted"/>
<reference evidence="4 5" key="1">
    <citation type="submission" date="2016-11" db="EMBL/GenBank/DDBJ databases">
        <authorList>
            <person name="Jaros S."/>
            <person name="Januszkiewicz K."/>
            <person name="Wedrychowicz H."/>
        </authorList>
    </citation>
    <scope>NUCLEOTIDE SEQUENCE [LARGE SCALE GENOMIC DNA]</scope>
    <source>
        <strain evidence="4 5">DSM 4740</strain>
    </source>
</reference>
<evidence type="ECO:0000313" key="6">
    <source>
        <dbReference type="Proteomes" id="UP000321726"/>
    </source>
</evidence>
<name>A0A1M7G036_9GAMM</name>
<dbReference type="InterPro" id="IPR002823">
    <property type="entry name" value="DUF112_TM"/>
</dbReference>
<feature type="transmembrane region" description="Helical" evidence="1">
    <location>
        <begin position="471"/>
        <end position="493"/>
    </location>
</feature>
<dbReference type="OrthoDB" id="9781349at2"/>
<organism evidence="4 5">
    <name type="scientific">Halomonas cupida</name>
    <dbReference type="NCBI Taxonomy" id="44933"/>
    <lineage>
        <taxon>Bacteria</taxon>
        <taxon>Pseudomonadati</taxon>
        <taxon>Pseudomonadota</taxon>
        <taxon>Gammaproteobacteria</taxon>
        <taxon>Oceanospirillales</taxon>
        <taxon>Halomonadaceae</taxon>
        <taxon>Halomonas</taxon>
    </lineage>
</organism>
<feature type="transmembrane region" description="Helical" evidence="1">
    <location>
        <begin position="59"/>
        <end position="82"/>
    </location>
</feature>
<keyword evidence="1" id="KW-0472">Membrane</keyword>
<dbReference type="Proteomes" id="UP000184123">
    <property type="component" value="Unassembled WGS sequence"/>
</dbReference>
<feature type="transmembrane region" description="Helical" evidence="1">
    <location>
        <begin position="109"/>
        <end position="132"/>
    </location>
</feature>
<keyword evidence="1" id="KW-1133">Transmembrane helix</keyword>
<evidence type="ECO:0000259" key="2">
    <source>
        <dbReference type="Pfam" id="PF01970"/>
    </source>
</evidence>
<accession>A0A1M7G036</accession>
<protein>
    <submittedName>
        <fullName evidence="4">Putative tricarboxylic transport membrane protein</fullName>
    </submittedName>
</protein>